<gene>
    <name evidence="3" type="ORF">VM1G_07074</name>
</gene>
<accession>A0A194W492</accession>
<evidence type="ECO:0000313" key="3">
    <source>
        <dbReference type="EMBL" id="KUI71087.1"/>
    </source>
</evidence>
<evidence type="ECO:0000256" key="1">
    <source>
        <dbReference type="SAM" id="Coils"/>
    </source>
</evidence>
<dbReference type="Proteomes" id="UP000078559">
    <property type="component" value="Chromosome 7"/>
</dbReference>
<feature type="compositionally biased region" description="Polar residues" evidence="2">
    <location>
        <begin position="256"/>
        <end position="265"/>
    </location>
</feature>
<dbReference type="AlphaFoldDB" id="A0A194W492"/>
<feature type="region of interest" description="Disordered" evidence="2">
    <location>
        <begin position="255"/>
        <end position="280"/>
    </location>
</feature>
<proteinExistence type="predicted"/>
<evidence type="ECO:0000313" key="4">
    <source>
        <dbReference type="Proteomes" id="UP000078559"/>
    </source>
</evidence>
<dbReference type="OrthoDB" id="5214100at2759"/>
<keyword evidence="4" id="KW-1185">Reference proteome</keyword>
<dbReference type="EMBL" id="CM003104">
    <property type="protein sequence ID" value="KUI71087.1"/>
    <property type="molecule type" value="Genomic_DNA"/>
</dbReference>
<evidence type="ECO:0000256" key="2">
    <source>
        <dbReference type="SAM" id="MobiDB-lite"/>
    </source>
</evidence>
<sequence length="735" mass="81834">MGSKADHILLWGFDRDKQCQHRFKTSTFESLWLQRLYTNGTSHVLKYAPNRKHQEIRFGNNITVLFKACVHLKMYYGHPDFWTIIARGFGAMLAVMAMETATCFVEARKAFLLEEGRHSTFVSAATRAVDDWIAFLDKSSAQQQSSAPAEELRASAGKFFSGLREQLIDSARITNTDGIPASHAHSSARVAPPTGPRKRSPSPSPPGPPPSAKRRQFSGVPDTLDSASGPEARAPQSLPPLTTTELRILGQAKQDPYQTPSTAHDGSTPDGYLPPATSDRPSELRIRGIAQHDSFQSPSREAFDAAMEERTPEYKELWQTNLRLQSRVLALEQERKQTGEVFQAMNAKFASLEQRMEASAAQRAQDGKTIQGMKAKVASLDIKLQGTQKQLADKCETIQKLDDRVASFEEQLQLKAQRPEDTAAFKNIQELVKSLESKMAAMESEQRQGMEGISSILTDMKTKIEAGDKATISLENNMTALESRIGTADKNSSQIPPDQKALVEELQQKVTSLQTEMDSFGTHQGVDDRIREQDGKIYTLQGSITAVRKMVKEHSNNTSASPAFDDLLKKKFENLPCIKSISERLANFDQTIEYMVEGRKTTLKGIEARFRHAQAATVCAPSARTDVLSETADKGETTLQAMPQIDTFNALEGRVIMMIADRLMELQHRLHNIENAQQAQSSVDASTTLEKLDQLSQKVNGIVGHEELKTPIEVDGLFQRVVRLEQNLRRFIDAF</sequence>
<feature type="compositionally biased region" description="Pro residues" evidence="2">
    <location>
        <begin position="202"/>
        <end position="211"/>
    </location>
</feature>
<name>A0A194W492_CYTMA</name>
<feature type="region of interest" description="Disordered" evidence="2">
    <location>
        <begin position="176"/>
        <end position="241"/>
    </location>
</feature>
<organism evidence="3 4">
    <name type="scientific">Cytospora mali</name>
    <name type="common">Apple Valsa canker fungus</name>
    <name type="synonym">Valsa mali</name>
    <dbReference type="NCBI Taxonomy" id="578113"/>
    <lineage>
        <taxon>Eukaryota</taxon>
        <taxon>Fungi</taxon>
        <taxon>Dikarya</taxon>
        <taxon>Ascomycota</taxon>
        <taxon>Pezizomycotina</taxon>
        <taxon>Sordariomycetes</taxon>
        <taxon>Sordariomycetidae</taxon>
        <taxon>Diaporthales</taxon>
        <taxon>Cytosporaceae</taxon>
        <taxon>Cytospora</taxon>
    </lineage>
</organism>
<protein>
    <submittedName>
        <fullName evidence="3">Uncharacterized protein</fullName>
    </submittedName>
</protein>
<feature type="coiled-coil region" evidence="1">
    <location>
        <begin position="391"/>
        <end position="448"/>
    </location>
</feature>
<reference evidence="3" key="1">
    <citation type="submission" date="2014-12" db="EMBL/GenBank/DDBJ databases">
        <title>Genome Sequence of Valsa Canker Pathogens Uncovers a Specific Adaption of Colonization on Woody Bark.</title>
        <authorList>
            <person name="Yin Z."/>
            <person name="Liu H."/>
            <person name="Gao X."/>
            <person name="Li Z."/>
            <person name="Song N."/>
            <person name="Ke X."/>
            <person name="Dai Q."/>
            <person name="Wu Y."/>
            <person name="Sun Y."/>
            <person name="Xu J.-R."/>
            <person name="Kang Z.K."/>
            <person name="Wang L."/>
            <person name="Huang L."/>
        </authorList>
    </citation>
    <scope>NUCLEOTIDE SEQUENCE [LARGE SCALE GENOMIC DNA]</scope>
    <source>
        <strain evidence="3">03-8</strain>
    </source>
</reference>
<keyword evidence="1" id="KW-0175">Coiled coil</keyword>